<reference evidence="2 3" key="1">
    <citation type="journal article" date="2013" name="Nature">
        <title>Insights into bilaterian evolution from three spiralian genomes.</title>
        <authorList>
            <person name="Simakov O."/>
            <person name="Marletaz F."/>
            <person name="Cho S.J."/>
            <person name="Edsinger-Gonzales E."/>
            <person name="Havlak P."/>
            <person name="Hellsten U."/>
            <person name="Kuo D.H."/>
            <person name="Larsson T."/>
            <person name="Lv J."/>
            <person name="Arendt D."/>
            <person name="Savage R."/>
            <person name="Osoegawa K."/>
            <person name="de Jong P."/>
            <person name="Grimwood J."/>
            <person name="Chapman J.A."/>
            <person name="Shapiro H."/>
            <person name="Aerts A."/>
            <person name="Otillar R.P."/>
            <person name="Terry A.Y."/>
            <person name="Boore J.L."/>
            <person name="Grigoriev I.V."/>
            <person name="Lindberg D.R."/>
            <person name="Seaver E.C."/>
            <person name="Weisblat D.A."/>
            <person name="Putnam N.H."/>
            <person name="Rokhsar D.S."/>
        </authorList>
    </citation>
    <scope>NUCLEOTIDE SEQUENCE [LARGE SCALE GENOMIC DNA]</scope>
</reference>
<proteinExistence type="predicted"/>
<dbReference type="InterPro" id="IPR043502">
    <property type="entry name" value="DNA/RNA_pol_sf"/>
</dbReference>
<dbReference type="PANTHER" id="PTHR37984:SF5">
    <property type="entry name" value="PROTEIN NYNRIN-LIKE"/>
    <property type="match status" value="1"/>
</dbReference>
<dbReference type="HOGENOM" id="CLU_742464_0_0_1"/>
<protein>
    <recommendedName>
        <fullName evidence="4">Reverse transcriptase domain-containing protein</fullName>
    </recommendedName>
</protein>
<dbReference type="InterPro" id="IPR050951">
    <property type="entry name" value="Retrovirus_Pol_polyprotein"/>
</dbReference>
<keyword evidence="3" id="KW-1185">Reference proteome</keyword>
<dbReference type="GeneID" id="20242890"/>
<dbReference type="KEGG" id="lgi:LOTGIDRAFT_174811"/>
<feature type="compositionally biased region" description="Polar residues" evidence="1">
    <location>
        <begin position="301"/>
        <end position="318"/>
    </location>
</feature>
<accession>V4AP62</accession>
<dbReference type="CTD" id="20242890"/>
<sequence length="373" mass="42505">MANPSRDIKISPFIADADPISTGPKWEKWMDEFETRLRYFRITDDQDRLDALKIYGGRDIREKIKHLRDVTPDDSGEGEEETGANNSAYTAAVEKLNVNIAIKRPITEAHTVEDIAFKLNGAQHFSKLDMNESYHQIELEETSRHLTTFYGVNVDVPENLDYLAKDTKKKGEIKEYADQKRHVKPHKFIVGNPVLVKIKKKCKLTTPYDPQPYVVVRVKGTMITATRLSDGKSITRNASHFKLLEIPIRSVIAISDNLNSRSVDEEDETNLDDIIKNSTLLDYNSRDKNKSDQSQKDSVHSDPNQSVACENENTVSDNNHSDQEQINRNNGNQVDTNTLDVQGTNTNPTRKSLRIKRAPEKFKDYVVDCKTKK</sequence>
<dbReference type="PANTHER" id="PTHR37984">
    <property type="entry name" value="PROTEIN CBG26694"/>
    <property type="match status" value="1"/>
</dbReference>
<gene>
    <name evidence="2" type="ORF">LOTGIDRAFT_174811</name>
</gene>
<evidence type="ECO:0000256" key="1">
    <source>
        <dbReference type="SAM" id="MobiDB-lite"/>
    </source>
</evidence>
<feature type="region of interest" description="Disordered" evidence="1">
    <location>
        <begin position="284"/>
        <end position="355"/>
    </location>
</feature>
<dbReference type="Proteomes" id="UP000030746">
    <property type="component" value="Unassembled WGS sequence"/>
</dbReference>
<dbReference type="OrthoDB" id="6078051at2759"/>
<feature type="compositionally biased region" description="Basic and acidic residues" evidence="1">
    <location>
        <begin position="284"/>
        <end position="300"/>
    </location>
</feature>
<evidence type="ECO:0000313" key="3">
    <source>
        <dbReference type="Proteomes" id="UP000030746"/>
    </source>
</evidence>
<dbReference type="SUPFAM" id="SSF56672">
    <property type="entry name" value="DNA/RNA polymerases"/>
    <property type="match status" value="1"/>
</dbReference>
<dbReference type="RefSeq" id="XP_009052716.1">
    <property type="nucleotide sequence ID" value="XM_009054468.1"/>
</dbReference>
<evidence type="ECO:0000313" key="2">
    <source>
        <dbReference type="EMBL" id="ESO96580.1"/>
    </source>
</evidence>
<dbReference type="Gene3D" id="3.30.70.270">
    <property type="match status" value="1"/>
</dbReference>
<name>V4AP62_LOTGI</name>
<dbReference type="AlphaFoldDB" id="V4AP62"/>
<evidence type="ECO:0008006" key="4">
    <source>
        <dbReference type="Google" id="ProtNLM"/>
    </source>
</evidence>
<feature type="compositionally biased region" description="Polar residues" evidence="1">
    <location>
        <begin position="326"/>
        <end position="350"/>
    </location>
</feature>
<dbReference type="STRING" id="225164.V4AP62"/>
<organism evidence="2 3">
    <name type="scientific">Lottia gigantea</name>
    <name type="common">Giant owl limpet</name>
    <dbReference type="NCBI Taxonomy" id="225164"/>
    <lineage>
        <taxon>Eukaryota</taxon>
        <taxon>Metazoa</taxon>
        <taxon>Spiralia</taxon>
        <taxon>Lophotrochozoa</taxon>
        <taxon>Mollusca</taxon>
        <taxon>Gastropoda</taxon>
        <taxon>Patellogastropoda</taxon>
        <taxon>Lottioidea</taxon>
        <taxon>Lottiidae</taxon>
        <taxon>Lottia</taxon>
    </lineage>
</organism>
<dbReference type="EMBL" id="KB201451">
    <property type="protein sequence ID" value="ESO96580.1"/>
    <property type="molecule type" value="Genomic_DNA"/>
</dbReference>
<dbReference type="Gene3D" id="3.10.10.10">
    <property type="entry name" value="HIV Type 1 Reverse Transcriptase, subunit A, domain 1"/>
    <property type="match status" value="1"/>
</dbReference>
<dbReference type="InterPro" id="IPR043128">
    <property type="entry name" value="Rev_trsase/Diguanyl_cyclase"/>
</dbReference>